<evidence type="ECO:0000313" key="1">
    <source>
        <dbReference type="EMBL" id="KAI3377951.1"/>
    </source>
</evidence>
<proteinExistence type="predicted"/>
<dbReference type="EMBL" id="CM041531">
    <property type="protein sequence ID" value="KAI3377951.1"/>
    <property type="molecule type" value="Genomic_DNA"/>
</dbReference>
<evidence type="ECO:0000313" key="2">
    <source>
        <dbReference type="Proteomes" id="UP000831701"/>
    </source>
</evidence>
<comment type="caution">
    <text evidence="1">The sequence shown here is derived from an EMBL/GenBank/DDBJ whole genome shotgun (WGS) entry which is preliminary data.</text>
</comment>
<reference evidence="1" key="1">
    <citation type="submission" date="2022-04" db="EMBL/GenBank/DDBJ databases">
        <title>Jade perch genome.</title>
        <authorList>
            <person name="Chao B."/>
        </authorList>
    </citation>
    <scope>NUCLEOTIDE SEQUENCE</scope>
    <source>
        <strain evidence="1">CB-2022</strain>
    </source>
</reference>
<gene>
    <name evidence="1" type="ORF">L3Q82_009080</name>
</gene>
<accession>A0ACB8XCT8</accession>
<sequence>MESQSLCPYGLKSVMECISRATLLSQPTDIPVFILEYLSEMINFKNAHPEDDPKLVSFHYQEQWEKNFFQNITRTKSPIATPETSAAKVPSQEEIKGALKSLYTDLASSTEDTTSTQLQSKRLGTKKAADKKMRPTQEEKDKKTYVTRVKLTPPPRIGRQPGKNVPPPSLVVKGEKKPAPPPADVPMKTSKVSSVRFPAQQQSKGTTEDKKTPEQRLPTPTSVRRPPKPGVPLKPRKKSPLSRKVVQKEPQKPTVQEPREDNSVP</sequence>
<name>A0ACB8XCT8_9TELE</name>
<organism evidence="1 2">
    <name type="scientific">Scortum barcoo</name>
    <name type="common">barcoo grunter</name>
    <dbReference type="NCBI Taxonomy" id="214431"/>
    <lineage>
        <taxon>Eukaryota</taxon>
        <taxon>Metazoa</taxon>
        <taxon>Chordata</taxon>
        <taxon>Craniata</taxon>
        <taxon>Vertebrata</taxon>
        <taxon>Euteleostomi</taxon>
        <taxon>Actinopterygii</taxon>
        <taxon>Neopterygii</taxon>
        <taxon>Teleostei</taxon>
        <taxon>Neoteleostei</taxon>
        <taxon>Acanthomorphata</taxon>
        <taxon>Eupercaria</taxon>
        <taxon>Centrarchiformes</taxon>
        <taxon>Terapontoidei</taxon>
        <taxon>Terapontidae</taxon>
        <taxon>Scortum</taxon>
    </lineage>
</organism>
<protein>
    <submittedName>
        <fullName evidence="1">Uncharacterized protein</fullName>
    </submittedName>
</protein>
<keyword evidence="2" id="KW-1185">Reference proteome</keyword>
<dbReference type="Proteomes" id="UP000831701">
    <property type="component" value="Chromosome 1"/>
</dbReference>